<comment type="caution">
    <text evidence="1">The sequence shown here is derived from an EMBL/GenBank/DDBJ whole genome shotgun (WGS) entry which is preliminary data.</text>
</comment>
<reference evidence="1 2" key="1">
    <citation type="journal article" date="2019" name="G3 (Bethesda)">
        <title>Sequencing of a Wild Apple (Malus baccata) Genome Unravels the Differences Between Cultivated and Wild Apple Species Regarding Disease Resistance and Cold Tolerance.</title>
        <authorList>
            <person name="Chen X."/>
        </authorList>
    </citation>
    <scope>NUCLEOTIDE SEQUENCE [LARGE SCALE GENOMIC DNA]</scope>
    <source>
        <strain evidence="2">cv. Shandingzi</strain>
        <tissue evidence="1">Leaves</tissue>
    </source>
</reference>
<evidence type="ECO:0000313" key="2">
    <source>
        <dbReference type="Proteomes" id="UP000315295"/>
    </source>
</evidence>
<sequence>MMDKKSVVKPTKYLIGSSFPNAHSGSRDSSMDRNMAMDMTEEHNARRDEMANTSKAAWFSRIGLPVASLMPPGNAVAVAKATVVITLPTSKQYSLVSLSHSPPAVTSPACDKLKISLAVWFFAL</sequence>
<dbReference type="AlphaFoldDB" id="A0A540KSV6"/>
<dbReference type="EMBL" id="VIEB01000972">
    <property type="protein sequence ID" value="TQD77301.1"/>
    <property type="molecule type" value="Genomic_DNA"/>
</dbReference>
<protein>
    <submittedName>
        <fullName evidence="1">Uncharacterized protein</fullName>
    </submittedName>
</protein>
<accession>A0A540KSV6</accession>
<keyword evidence="2" id="KW-1185">Reference proteome</keyword>
<name>A0A540KSV6_MALBA</name>
<proteinExistence type="predicted"/>
<gene>
    <name evidence="1" type="ORF">C1H46_037167</name>
</gene>
<dbReference type="Proteomes" id="UP000315295">
    <property type="component" value="Unassembled WGS sequence"/>
</dbReference>
<evidence type="ECO:0000313" key="1">
    <source>
        <dbReference type="EMBL" id="TQD77301.1"/>
    </source>
</evidence>
<organism evidence="1 2">
    <name type="scientific">Malus baccata</name>
    <name type="common">Siberian crab apple</name>
    <name type="synonym">Pyrus baccata</name>
    <dbReference type="NCBI Taxonomy" id="106549"/>
    <lineage>
        <taxon>Eukaryota</taxon>
        <taxon>Viridiplantae</taxon>
        <taxon>Streptophyta</taxon>
        <taxon>Embryophyta</taxon>
        <taxon>Tracheophyta</taxon>
        <taxon>Spermatophyta</taxon>
        <taxon>Magnoliopsida</taxon>
        <taxon>eudicotyledons</taxon>
        <taxon>Gunneridae</taxon>
        <taxon>Pentapetalae</taxon>
        <taxon>rosids</taxon>
        <taxon>fabids</taxon>
        <taxon>Rosales</taxon>
        <taxon>Rosaceae</taxon>
        <taxon>Amygdaloideae</taxon>
        <taxon>Maleae</taxon>
        <taxon>Malus</taxon>
    </lineage>
</organism>